<protein>
    <recommendedName>
        <fullName evidence="4">Small ribosomal subunit protein uS10</fullName>
    </recommendedName>
</protein>
<evidence type="ECO:0000259" key="5">
    <source>
        <dbReference type="SMART" id="SM01403"/>
    </source>
</evidence>
<dbReference type="GO" id="GO:0005840">
    <property type="term" value="C:ribosome"/>
    <property type="evidence" value="ECO:0007669"/>
    <property type="project" value="UniProtKB-KW"/>
</dbReference>
<dbReference type="FunFam" id="3.30.70.600:FF:000003">
    <property type="entry name" value="30S ribosomal protein S10"/>
    <property type="match status" value="1"/>
</dbReference>
<reference evidence="6 7" key="1">
    <citation type="journal article" date="2014" name="ISME J.">
        <title>Swapping symbionts in spittlebugs: evolutionary replacement of a reduced genome symbiont.</title>
        <authorList>
            <person name="Koga R."/>
            <person name="Moran N.A."/>
        </authorList>
    </citation>
    <scope>NUCLEOTIDE SEQUENCE [LARGE SCALE GENOMIC DNA]</scope>
    <source>
        <strain evidence="6 7">PSPU</strain>
    </source>
</reference>
<comment type="function">
    <text evidence="4">Involved in the binding of tRNA to the ribosomes.</text>
</comment>
<evidence type="ECO:0000256" key="1">
    <source>
        <dbReference type="ARBA" id="ARBA00007102"/>
    </source>
</evidence>
<dbReference type="Pfam" id="PF00338">
    <property type="entry name" value="Ribosomal_S10"/>
    <property type="match status" value="1"/>
</dbReference>
<dbReference type="HAMAP" id="MF_00508">
    <property type="entry name" value="Ribosomal_uS10"/>
    <property type="match status" value="1"/>
</dbReference>
<organism evidence="6 7">
    <name type="scientific">Candidatus Karelsulcia muelleri PSPU</name>
    <dbReference type="NCBI Taxonomy" id="1189303"/>
    <lineage>
        <taxon>Bacteria</taxon>
        <taxon>Pseudomonadati</taxon>
        <taxon>Bacteroidota</taxon>
        <taxon>Flavobacteriia</taxon>
        <taxon>Flavobacteriales</taxon>
        <taxon>Candidatus Karelsulcia</taxon>
    </lineage>
</organism>
<dbReference type="KEGG" id="smup:SMPSPU_240"/>
<evidence type="ECO:0000256" key="3">
    <source>
        <dbReference type="ARBA" id="ARBA00023274"/>
    </source>
</evidence>
<evidence type="ECO:0000256" key="4">
    <source>
        <dbReference type="HAMAP-Rule" id="MF_00508"/>
    </source>
</evidence>
<dbReference type="AlphaFoldDB" id="A0AAD1EXH3"/>
<evidence type="ECO:0000256" key="2">
    <source>
        <dbReference type="ARBA" id="ARBA00022980"/>
    </source>
</evidence>
<dbReference type="GO" id="GO:0000049">
    <property type="term" value="F:tRNA binding"/>
    <property type="evidence" value="ECO:0007669"/>
    <property type="project" value="UniProtKB-UniRule"/>
</dbReference>
<dbReference type="InterPro" id="IPR036838">
    <property type="entry name" value="Ribosomal_uS10_dom_sf"/>
</dbReference>
<accession>A0AAD1EXH3</accession>
<dbReference type="PROSITE" id="PS00361">
    <property type="entry name" value="RIBOSOMAL_S10"/>
    <property type="match status" value="1"/>
</dbReference>
<dbReference type="Gene3D" id="3.30.70.600">
    <property type="entry name" value="Ribosomal protein S10 domain"/>
    <property type="match status" value="1"/>
</dbReference>
<comment type="subunit">
    <text evidence="4">Part of the 30S ribosomal subunit.</text>
</comment>
<dbReference type="SUPFAM" id="SSF54999">
    <property type="entry name" value="Ribosomal protein S10"/>
    <property type="match status" value="1"/>
</dbReference>
<keyword evidence="3 4" id="KW-0687">Ribonucleoprotein</keyword>
<dbReference type="Proteomes" id="UP000031659">
    <property type="component" value="Chromosome"/>
</dbReference>
<evidence type="ECO:0000313" key="7">
    <source>
        <dbReference type="Proteomes" id="UP000031659"/>
    </source>
</evidence>
<keyword evidence="2 4" id="KW-0689">Ribosomal protein</keyword>
<dbReference type="GO" id="GO:0003735">
    <property type="term" value="F:structural constituent of ribosome"/>
    <property type="evidence" value="ECO:0007669"/>
    <property type="project" value="InterPro"/>
</dbReference>
<dbReference type="GO" id="GO:1990904">
    <property type="term" value="C:ribonucleoprotein complex"/>
    <property type="evidence" value="ECO:0007669"/>
    <property type="project" value="UniProtKB-KW"/>
</dbReference>
<proteinExistence type="inferred from homology"/>
<dbReference type="InterPro" id="IPR001848">
    <property type="entry name" value="Ribosomal_uS10"/>
</dbReference>
<dbReference type="PRINTS" id="PR00971">
    <property type="entry name" value="RIBOSOMALS10"/>
</dbReference>
<sequence length="102" mass="11739">MKKKKIRIKLRSYDHSLLDKSVERIIKYVMTTGAEIKGPIPLPTQTKIYTVLRSPHVHKKSREQFKLSSHIRFLEICNAGPNTVNLLMKLELASGVEIEIKI</sequence>
<dbReference type="NCBIfam" id="NF001861">
    <property type="entry name" value="PRK00596.1"/>
    <property type="match status" value="1"/>
</dbReference>
<dbReference type="NCBIfam" id="TIGR01049">
    <property type="entry name" value="rpsJ_bact"/>
    <property type="match status" value="1"/>
</dbReference>
<gene>
    <name evidence="4 6" type="primary">rpsJ</name>
    <name evidence="6" type="ORF">SMPSPU_240</name>
</gene>
<name>A0AAD1EXH3_9FLAO</name>
<evidence type="ECO:0000313" key="6">
    <source>
        <dbReference type="EMBL" id="BAO66386.1"/>
    </source>
</evidence>
<comment type="similarity">
    <text evidence="1 4">Belongs to the universal ribosomal protein uS10 family.</text>
</comment>
<dbReference type="EMBL" id="AP013293">
    <property type="protein sequence ID" value="BAO66386.1"/>
    <property type="molecule type" value="Genomic_DNA"/>
</dbReference>
<dbReference type="PANTHER" id="PTHR11700">
    <property type="entry name" value="30S RIBOSOMAL PROTEIN S10 FAMILY MEMBER"/>
    <property type="match status" value="1"/>
</dbReference>
<dbReference type="SMART" id="SM01403">
    <property type="entry name" value="Ribosomal_S10"/>
    <property type="match status" value="1"/>
</dbReference>
<dbReference type="InterPro" id="IPR018268">
    <property type="entry name" value="Ribosomal_uS10_CS"/>
</dbReference>
<dbReference type="InterPro" id="IPR027486">
    <property type="entry name" value="Ribosomal_uS10_dom"/>
</dbReference>
<dbReference type="RefSeq" id="WP_041094030.1">
    <property type="nucleotide sequence ID" value="NZ_AP013293.1"/>
</dbReference>
<feature type="domain" description="Small ribosomal subunit protein uS10" evidence="5">
    <location>
        <begin position="7"/>
        <end position="101"/>
    </location>
</feature>
<dbReference type="GO" id="GO:0006412">
    <property type="term" value="P:translation"/>
    <property type="evidence" value="ECO:0007669"/>
    <property type="project" value="UniProtKB-UniRule"/>
</dbReference>